<dbReference type="Proteomes" id="UP001211907">
    <property type="component" value="Unassembled WGS sequence"/>
</dbReference>
<protein>
    <submittedName>
        <fullName evidence="1">Uncharacterized protein</fullName>
    </submittedName>
</protein>
<dbReference type="AlphaFoldDB" id="A0AAD5T0Y4"/>
<gene>
    <name evidence="1" type="ORF">HK100_000423</name>
</gene>
<dbReference type="EMBL" id="JADGJH010001084">
    <property type="protein sequence ID" value="KAJ3119213.1"/>
    <property type="molecule type" value="Genomic_DNA"/>
</dbReference>
<evidence type="ECO:0000313" key="2">
    <source>
        <dbReference type="Proteomes" id="UP001211907"/>
    </source>
</evidence>
<organism evidence="1 2">
    <name type="scientific">Physocladia obscura</name>
    <dbReference type="NCBI Taxonomy" id="109957"/>
    <lineage>
        <taxon>Eukaryota</taxon>
        <taxon>Fungi</taxon>
        <taxon>Fungi incertae sedis</taxon>
        <taxon>Chytridiomycota</taxon>
        <taxon>Chytridiomycota incertae sedis</taxon>
        <taxon>Chytridiomycetes</taxon>
        <taxon>Chytridiales</taxon>
        <taxon>Chytriomycetaceae</taxon>
        <taxon>Physocladia</taxon>
    </lineage>
</organism>
<reference evidence="1" key="1">
    <citation type="submission" date="2020-05" db="EMBL/GenBank/DDBJ databases">
        <title>Phylogenomic resolution of chytrid fungi.</title>
        <authorList>
            <person name="Stajich J.E."/>
            <person name="Amses K."/>
            <person name="Simmons R."/>
            <person name="Seto K."/>
            <person name="Myers J."/>
            <person name="Bonds A."/>
            <person name="Quandt C.A."/>
            <person name="Barry K."/>
            <person name="Liu P."/>
            <person name="Grigoriev I."/>
            <person name="Longcore J.E."/>
            <person name="James T.Y."/>
        </authorList>
    </citation>
    <scope>NUCLEOTIDE SEQUENCE</scope>
    <source>
        <strain evidence="1">JEL0513</strain>
    </source>
</reference>
<name>A0AAD5T0Y4_9FUNG</name>
<evidence type="ECO:0000313" key="1">
    <source>
        <dbReference type="EMBL" id="KAJ3119213.1"/>
    </source>
</evidence>
<proteinExistence type="predicted"/>
<sequence length="471" mass="52102">MIPRVNLVFLGFPGTLRRIVPDPSEINSNNNSSESLELGNLTISEEKAKSAGASRRVALLLDYPSQKFADYKKSSNGCCCLTGKPDICGCGNENERQTTKLTTLYEVVMRAGRKNLAADKAVAKCLSSVRRRQNIGALTLYSGSPDFALLPLNMSAEILRDGDCLLVVWSAMPDESRNVKSVAKQQKSIPNAYSSSHVDVFGIIAANGGVQNGGKTGWRHTESFPKDVNLEHVTTDSLLEIQANRGSNVSHIESTFQENISENIIQESHCSIDKTETRQLVEMENLESNPISTSEFSNRICSNISLENNDEKSDKSNAIDFENFTNNYQYEGRLTSNSILSKLSQNLSERSQKSQQINDSSPNSCEEKLLTEQFENSKSPTTFKNDTKSSKDENLESNVFTSHSVDSISEIQESSEDLIPEALKLLHTETSQERNRAKSSERTIEILRSMGAMMDSVSLRIDSALHQCNSV</sequence>
<keyword evidence="2" id="KW-1185">Reference proteome</keyword>
<accession>A0AAD5T0Y4</accession>
<comment type="caution">
    <text evidence="1">The sequence shown here is derived from an EMBL/GenBank/DDBJ whole genome shotgun (WGS) entry which is preliminary data.</text>
</comment>